<comment type="subcellular location">
    <subcellularLocation>
        <location evidence="5">Cytoplasm</location>
    </subcellularLocation>
</comment>
<evidence type="ECO:0000313" key="8">
    <source>
        <dbReference type="Proteomes" id="UP000594001"/>
    </source>
</evidence>
<dbReference type="InterPro" id="IPR005227">
    <property type="entry name" value="YqgF"/>
</dbReference>
<dbReference type="NCBIfam" id="TIGR00250">
    <property type="entry name" value="RNAse_H_YqgF"/>
    <property type="match status" value="1"/>
</dbReference>
<comment type="function">
    <text evidence="5">Could be a nuclease involved in processing of the 5'-end of pre-16S rRNA.</text>
</comment>
<dbReference type="EMBL" id="CP054719">
    <property type="protein sequence ID" value="QOL19769.1"/>
    <property type="molecule type" value="Genomic_DNA"/>
</dbReference>
<reference evidence="7 8" key="1">
    <citation type="submission" date="2020-06" db="EMBL/GenBank/DDBJ databases">
        <title>The endosymbiont of the kinetoplastid Bodo saltans is a Paracaedibacter-like alpha-proteobacterium possessing a putative toxin-antitoxin system.</title>
        <authorList>
            <person name="Midha S."/>
            <person name="Rigden D.J."/>
            <person name="Siozios S."/>
            <person name="Hurst G.D.D."/>
            <person name="Jackson A.P."/>
        </authorList>
    </citation>
    <scope>NUCLEOTIDE SEQUENCE [LARGE SCALE GENOMIC DNA]</scope>
    <source>
        <strain evidence="7">Lake Konstanz</strain>
    </source>
</reference>
<evidence type="ECO:0000256" key="5">
    <source>
        <dbReference type="HAMAP-Rule" id="MF_00651"/>
    </source>
</evidence>
<protein>
    <recommendedName>
        <fullName evidence="5">Putative pre-16S rRNA nuclease</fullName>
        <ecNumber evidence="5">3.1.-.-</ecNumber>
    </recommendedName>
</protein>
<name>A0A7L9RTA1_9PROT</name>
<keyword evidence="2 5" id="KW-0690">Ribosome biogenesis</keyword>
<evidence type="ECO:0000256" key="4">
    <source>
        <dbReference type="ARBA" id="ARBA00022801"/>
    </source>
</evidence>
<accession>A0A7L9RTA1</accession>
<evidence type="ECO:0000256" key="3">
    <source>
        <dbReference type="ARBA" id="ARBA00022722"/>
    </source>
</evidence>
<gene>
    <name evidence="7" type="ORF">CPBP_00537</name>
</gene>
<evidence type="ECO:0000313" key="7">
    <source>
        <dbReference type="EMBL" id="QOL19769.1"/>
    </source>
</evidence>
<dbReference type="RefSeq" id="WP_350332511.1">
    <property type="nucleotide sequence ID" value="NZ_CP054719.1"/>
</dbReference>
<proteinExistence type="inferred from homology"/>
<comment type="similarity">
    <text evidence="5">Belongs to the YqgF HJR family.</text>
</comment>
<dbReference type="HAMAP" id="MF_00651">
    <property type="entry name" value="Nuclease_YqgF"/>
    <property type="match status" value="1"/>
</dbReference>
<dbReference type="Gene3D" id="3.30.420.140">
    <property type="entry name" value="YqgF/RNase H-like domain"/>
    <property type="match status" value="1"/>
</dbReference>
<dbReference type="Pfam" id="PF03652">
    <property type="entry name" value="RuvX"/>
    <property type="match status" value="1"/>
</dbReference>
<dbReference type="PANTHER" id="PTHR33317:SF4">
    <property type="entry name" value="POLYNUCLEOTIDYL TRANSFERASE, RIBONUCLEASE H-LIKE SUPERFAMILY PROTEIN"/>
    <property type="match status" value="1"/>
</dbReference>
<sequence>MIYKIFSEFKENVATLPHRLLALDVGTKTVGTAISDSGCRIASPLKTIQRKGKLLEISDIKKTIDDYSVKSLIVGYPIHMNGDEGERCEYVHAYAAAVTESLNLPVLLWDERMSTMSAERMLLEGDMSRAKRKDHIDSVAASIILQSFLDFFGHQPVDTSV</sequence>
<dbReference type="InterPro" id="IPR012337">
    <property type="entry name" value="RNaseH-like_sf"/>
</dbReference>
<feature type="domain" description="YqgF/RNase H-like" evidence="6">
    <location>
        <begin position="18"/>
        <end position="118"/>
    </location>
</feature>
<dbReference type="Proteomes" id="UP000594001">
    <property type="component" value="Chromosome"/>
</dbReference>
<dbReference type="GO" id="GO:0000967">
    <property type="term" value="P:rRNA 5'-end processing"/>
    <property type="evidence" value="ECO:0007669"/>
    <property type="project" value="UniProtKB-UniRule"/>
</dbReference>
<organism evidence="7 8">
    <name type="scientific">Candidatus Bodocaedibacter vickermanii</name>
    <dbReference type="NCBI Taxonomy" id="2741701"/>
    <lineage>
        <taxon>Bacteria</taxon>
        <taxon>Pseudomonadati</taxon>
        <taxon>Pseudomonadota</taxon>
        <taxon>Alphaproteobacteria</taxon>
        <taxon>Holosporales</taxon>
        <taxon>Candidatus Paracaedibacteraceae</taxon>
        <taxon>Candidatus Bodocaedibacter</taxon>
    </lineage>
</organism>
<dbReference type="GO" id="GO:0005829">
    <property type="term" value="C:cytosol"/>
    <property type="evidence" value="ECO:0007669"/>
    <property type="project" value="TreeGrafter"/>
</dbReference>
<keyword evidence="3 5" id="KW-0540">Nuclease</keyword>
<keyword evidence="4 5" id="KW-0378">Hydrolase</keyword>
<dbReference type="GO" id="GO:0004518">
    <property type="term" value="F:nuclease activity"/>
    <property type="evidence" value="ECO:0007669"/>
    <property type="project" value="UniProtKB-KW"/>
</dbReference>
<dbReference type="InterPro" id="IPR006641">
    <property type="entry name" value="YqgF/RNaseH-like_dom"/>
</dbReference>
<dbReference type="SUPFAM" id="SSF53098">
    <property type="entry name" value="Ribonuclease H-like"/>
    <property type="match status" value="1"/>
</dbReference>
<dbReference type="PANTHER" id="PTHR33317">
    <property type="entry name" value="POLYNUCLEOTIDYL TRANSFERASE, RIBONUCLEASE H-LIKE SUPERFAMILY PROTEIN"/>
    <property type="match status" value="1"/>
</dbReference>
<dbReference type="AlphaFoldDB" id="A0A7L9RTA1"/>
<dbReference type="KEGG" id="pbal:CPBP_00537"/>
<evidence type="ECO:0000256" key="2">
    <source>
        <dbReference type="ARBA" id="ARBA00022517"/>
    </source>
</evidence>
<dbReference type="InterPro" id="IPR037027">
    <property type="entry name" value="YqgF/RNaseH-like_dom_sf"/>
</dbReference>
<evidence type="ECO:0000259" key="6">
    <source>
        <dbReference type="SMART" id="SM00732"/>
    </source>
</evidence>
<dbReference type="CDD" id="cd16964">
    <property type="entry name" value="YqgF"/>
    <property type="match status" value="1"/>
</dbReference>
<dbReference type="GO" id="GO:0016788">
    <property type="term" value="F:hydrolase activity, acting on ester bonds"/>
    <property type="evidence" value="ECO:0007669"/>
    <property type="project" value="UniProtKB-UniRule"/>
</dbReference>
<keyword evidence="1 5" id="KW-0963">Cytoplasm</keyword>
<keyword evidence="8" id="KW-1185">Reference proteome</keyword>
<evidence type="ECO:0000256" key="1">
    <source>
        <dbReference type="ARBA" id="ARBA00022490"/>
    </source>
</evidence>
<dbReference type="SMART" id="SM00732">
    <property type="entry name" value="YqgFc"/>
    <property type="match status" value="1"/>
</dbReference>
<dbReference type="EC" id="3.1.-.-" evidence="5"/>